<keyword evidence="6 23" id="KW-0964">Secreted</keyword>
<evidence type="ECO:0000256" key="3">
    <source>
        <dbReference type="ARBA" id="ARBA00004613"/>
    </source>
</evidence>
<feature type="disulfide bond" evidence="22">
    <location>
        <begin position="37"/>
        <end position="117"/>
    </location>
</feature>
<gene>
    <name evidence="26" type="primary">LOC104581289</name>
    <name evidence="25" type="ORF">BRADI_2g11320v3</name>
</gene>
<evidence type="ECO:0000256" key="15">
    <source>
        <dbReference type="ARBA" id="ARBA00023180"/>
    </source>
</evidence>
<dbReference type="Pfam" id="PF00141">
    <property type="entry name" value="peroxidase"/>
    <property type="match status" value="1"/>
</dbReference>
<feature type="binding site" description="axial binding residue" evidence="20">
    <location>
        <position position="197"/>
    </location>
    <ligand>
        <name>heme b</name>
        <dbReference type="ChEBI" id="CHEBI:60344"/>
    </ligand>
    <ligandPart>
        <name>Fe</name>
        <dbReference type="ChEBI" id="CHEBI:18248"/>
    </ligandPart>
</feature>
<evidence type="ECO:0000256" key="21">
    <source>
        <dbReference type="PIRSR" id="PIRSR600823-4"/>
    </source>
</evidence>
<dbReference type="AlphaFoldDB" id="I1HER7"/>
<dbReference type="PRINTS" id="PR00461">
    <property type="entry name" value="PLPEROXIDASE"/>
</dbReference>
<dbReference type="OMA" id="QQITPAY"/>
<evidence type="ECO:0000313" key="26">
    <source>
        <dbReference type="EnsemblPlants" id="KQK04040"/>
    </source>
</evidence>
<keyword evidence="27" id="KW-1185">Reference proteome</keyword>
<dbReference type="EMBL" id="CM000881">
    <property type="protein sequence ID" value="KQK04040.1"/>
    <property type="molecule type" value="Genomic_DNA"/>
</dbReference>
<dbReference type="InterPro" id="IPR002016">
    <property type="entry name" value="Haem_peroxidase"/>
</dbReference>
<evidence type="ECO:0000256" key="20">
    <source>
        <dbReference type="PIRSR" id="PIRSR600823-3"/>
    </source>
</evidence>
<comment type="similarity">
    <text evidence="23">Belongs to the peroxidase family. Classical plant (class III) peroxidase subfamily.</text>
</comment>
<keyword evidence="10 23" id="KW-0732">Signal</keyword>
<comment type="similarity">
    <text evidence="4">Belongs to the peroxidase family. Ascorbate peroxidase subfamily.</text>
</comment>
<dbReference type="GO" id="GO:0005576">
    <property type="term" value="C:extracellular region"/>
    <property type="evidence" value="ECO:0007669"/>
    <property type="project" value="UniProtKB-SubCell"/>
</dbReference>
<dbReference type="EnsemblPlants" id="KQK04040">
    <property type="protein sequence ID" value="KQK04040"/>
    <property type="gene ID" value="BRADI_2g11320v3"/>
</dbReference>
<name>I1HER7_BRADI</name>
<dbReference type="OrthoDB" id="2113341at2759"/>
<dbReference type="FunCoup" id="I1HER7">
    <property type="interactions" value="134"/>
</dbReference>
<dbReference type="KEGG" id="bdi:104581289"/>
<feature type="disulfide bond" evidence="22">
    <location>
        <begin position="204"/>
        <end position="230"/>
    </location>
</feature>
<evidence type="ECO:0000313" key="25">
    <source>
        <dbReference type="EMBL" id="KQK04040.1"/>
    </source>
</evidence>
<sequence>MRLSVALLCALVAIQAALLVAPSEAGELQVGYYDKKCRGVENVVKWHIIKALKVNRRTGAALVRLLFHDCFVRGCDGSVLLDASAENPHPEKEAAVNIGLAAFDLLEEIKAAVEHRCPGVVSCSDILIYAARDAASILSNGNIHFDVSAGRLDGLVSSAHEAQQELPDSTMTVQQLIDNFARKDFDVEELVILSGAHSIGVGHCSSFTGRLAAPAQQIDPAYRGLLNYKCAGHGNGNPAVVNNVRDEDYEAVAKFMPGFTSRVRKISDFLDNSYYHNNLARIVTFNSDWQLLTQKEALGHVREYAENATLWDGDFSESLLKLSKLPMPAGSKGGIRKKCSIVSHTLPY</sequence>
<keyword evidence="15" id="KW-0325">Glycoprotein</keyword>
<dbReference type="GO" id="GO:0004601">
    <property type="term" value="F:peroxidase activity"/>
    <property type="evidence" value="ECO:0000318"/>
    <property type="project" value="GO_Central"/>
</dbReference>
<keyword evidence="13 20" id="KW-0408">Iron</keyword>
<keyword evidence="11 20" id="KW-0106">Calcium</keyword>
<evidence type="ECO:0000256" key="22">
    <source>
        <dbReference type="PIRSR" id="PIRSR600823-5"/>
    </source>
</evidence>
<dbReference type="GeneID" id="104581289"/>
<keyword evidence="16" id="KW-0873">Pyrrolidone carboxylic acid</keyword>
<keyword evidence="7 23" id="KW-0575">Peroxidase</keyword>
<feature type="chain" id="PRO_5013982689" description="Peroxidase" evidence="23">
    <location>
        <begin position="26"/>
        <end position="348"/>
    </location>
</feature>
<dbReference type="FunFam" id="1.10.520.10:FF:000006">
    <property type="entry name" value="Peroxidase"/>
    <property type="match status" value="1"/>
</dbReference>
<keyword evidence="17 23" id="KW-0376">Hydrogen peroxide</keyword>
<dbReference type="GO" id="GO:0140825">
    <property type="term" value="F:lactoperoxidase activity"/>
    <property type="evidence" value="ECO:0007669"/>
    <property type="project" value="UniProtKB-EC"/>
</dbReference>
<dbReference type="GO" id="GO:0009505">
    <property type="term" value="C:plant-type cell wall"/>
    <property type="evidence" value="ECO:0000318"/>
    <property type="project" value="GO_Central"/>
</dbReference>
<dbReference type="PROSITE" id="PS00436">
    <property type="entry name" value="PEROXIDASE_2"/>
    <property type="match status" value="1"/>
</dbReference>
<dbReference type="InterPro" id="IPR019793">
    <property type="entry name" value="Peroxidases_heam-ligand_BS"/>
</dbReference>
<feature type="signal peptide" evidence="23">
    <location>
        <begin position="1"/>
        <end position="25"/>
    </location>
</feature>
<evidence type="ECO:0000256" key="14">
    <source>
        <dbReference type="ARBA" id="ARBA00023157"/>
    </source>
</evidence>
<reference evidence="25 26" key="1">
    <citation type="journal article" date="2010" name="Nature">
        <title>Genome sequencing and analysis of the model grass Brachypodium distachyon.</title>
        <authorList>
            <consortium name="International Brachypodium Initiative"/>
        </authorList>
    </citation>
    <scope>NUCLEOTIDE SEQUENCE [LARGE SCALE GENOMIC DNA]</scope>
    <source>
        <strain evidence="25 26">Bd21</strain>
    </source>
</reference>
<evidence type="ECO:0000256" key="7">
    <source>
        <dbReference type="ARBA" id="ARBA00022559"/>
    </source>
</evidence>
<dbReference type="InterPro" id="IPR019794">
    <property type="entry name" value="Peroxidases_AS"/>
</dbReference>
<dbReference type="InterPro" id="IPR033905">
    <property type="entry name" value="Secretory_peroxidase"/>
</dbReference>
<feature type="binding site" evidence="19">
    <location>
        <position position="167"/>
    </location>
    <ligand>
        <name>substrate</name>
    </ligand>
</feature>
<feature type="binding site" evidence="20">
    <location>
        <position position="91"/>
    </location>
    <ligand>
        <name>Ca(2+)</name>
        <dbReference type="ChEBI" id="CHEBI:29108"/>
        <label>1</label>
    </ligand>
</feature>
<feature type="binding site" evidence="20">
    <location>
        <position position="78"/>
    </location>
    <ligand>
        <name>Ca(2+)</name>
        <dbReference type="ChEBI" id="CHEBI:29108"/>
        <label>1</label>
    </ligand>
</feature>
<feature type="disulfide bond" evidence="22">
    <location>
        <begin position="123"/>
        <end position="339"/>
    </location>
</feature>
<evidence type="ECO:0000256" key="13">
    <source>
        <dbReference type="ARBA" id="ARBA00023004"/>
    </source>
</evidence>
<dbReference type="eggNOG" id="ENOG502QPX7">
    <property type="taxonomic scope" value="Eukaryota"/>
</dbReference>
<evidence type="ECO:0000256" key="11">
    <source>
        <dbReference type="ARBA" id="ARBA00022837"/>
    </source>
</evidence>
<evidence type="ECO:0000256" key="23">
    <source>
        <dbReference type="RuleBase" id="RU362060"/>
    </source>
</evidence>
<dbReference type="PROSITE" id="PS00435">
    <property type="entry name" value="PEROXIDASE_1"/>
    <property type="match status" value="1"/>
</dbReference>
<comment type="catalytic activity">
    <reaction evidence="1 23">
        <text>2 a phenolic donor + H2O2 = 2 a phenolic radical donor + 2 H2O</text>
        <dbReference type="Rhea" id="RHEA:56136"/>
        <dbReference type="ChEBI" id="CHEBI:15377"/>
        <dbReference type="ChEBI" id="CHEBI:16240"/>
        <dbReference type="ChEBI" id="CHEBI:139520"/>
        <dbReference type="ChEBI" id="CHEBI:139521"/>
        <dbReference type="EC" id="1.11.1.7"/>
    </reaction>
</comment>
<evidence type="ECO:0000256" key="1">
    <source>
        <dbReference type="ARBA" id="ARBA00000189"/>
    </source>
</evidence>
<evidence type="ECO:0000256" key="5">
    <source>
        <dbReference type="ARBA" id="ARBA00012313"/>
    </source>
</evidence>
<feature type="binding site" evidence="20">
    <location>
        <position position="69"/>
    </location>
    <ligand>
        <name>Ca(2+)</name>
        <dbReference type="ChEBI" id="CHEBI:29108"/>
        <label>1</label>
    </ligand>
</feature>
<evidence type="ECO:0000256" key="17">
    <source>
        <dbReference type="ARBA" id="ARBA00023324"/>
    </source>
</evidence>
<dbReference type="PROSITE" id="PS50873">
    <property type="entry name" value="PEROXIDASE_4"/>
    <property type="match status" value="1"/>
</dbReference>
<comment type="subcellular location">
    <subcellularLocation>
        <location evidence="3 23">Secreted</location>
    </subcellularLocation>
</comment>
<comment type="cofactor">
    <cofactor evidence="20 23">
        <name>Ca(2+)</name>
        <dbReference type="ChEBI" id="CHEBI:29108"/>
    </cofactor>
    <text evidence="20 23">Binds 2 calcium ions per subunit.</text>
</comment>
<evidence type="ECO:0000256" key="8">
    <source>
        <dbReference type="ARBA" id="ARBA00022617"/>
    </source>
</evidence>
<keyword evidence="12 23" id="KW-0560">Oxidoreductase</keyword>
<dbReference type="CDD" id="cd00693">
    <property type="entry name" value="secretory_peroxidase"/>
    <property type="match status" value="1"/>
</dbReference>
<dbReference type="RefSeq" id="XP_010230808.1">
    <property type="nucleotide sequence ID" value="XM_010232506.3"/>
</dbReference>
<accession>I1HER7</accession>
<dbReference type="FunFam" id="1.10.420.10:FF:000012">
    <property type="entry name" value="Peroxidase"/>
    <property type="match status" value="1"/>
</dbReference>
<feature type="binding site" evidence="20">
    <location>
        <position position="74"/>
    </location>
    <ligand>
        <name>Ca(2+)</name>
        <dbReference type="ChEBI" id="CHEBI:29108"/>
        <label>1</label>
    </ligand>
</feature>
<dbReference type="GO" id="GO:0042744">
    <property type="term" value="P:hydrogen peroxide catabolic process"/>
    <property type="evidence" value="ECO:0007669"/>
    <property type="project" value="UniProtKB-KW"/>
</dbReference>
<reference evidence="26" key="3">
    <citation type="submission" date="2018-08" db="UniProtKB">
        <authorList>
            <consortium name="EnsemblPlants"/>
        </authorList>
    </citation>
    <scope>IDENTIFICATION</scope>
    <source>
        <strain evidence="26">cv. Bd21</strain>
    </source>
</reference>
<feature type="disulfide bond" evidence="22">
    <location>
        <begin position="70"/>
        <end position="75"/>
    </location>
</feature>
<proteinExistence type="inferred from homology"/>
<feature type="binding site" evidence="20">
    <location>
        <position position="248"/>
    </location>
    <ligand>
        <name>Ca(2+)</name>
        <dbReference type="ChEBI" id="CHEBI:29108"/>
        <label>2</label>
    </ligand>
</feature>
<feature type="active site" description="Proton acceptor" evidence="18">
    <location>
        <position position="68"/>
    </location>
</feature>
<dbReference type="STRING" id="15368.I1HER7"/>
<keyword evidence="9 20" id="KW-0479">Metal-binding</keyword>
<evidence type="ECO:0000256" key="9">
    <source>
        <dbReference type="ARBA" id="ARBA00022723"/>
    </source>
</evidence>
<dbReference type="EC" id="1.11.1.7" evidence="5 23"/>
<dbReference type="PRINTS" id="PR00458">
    <property type="entry name" value="PEROXIDASE"/>
</dbReference>
<evidence type="ECO:0000313" key="27">
    <source>
        <dbReference type="Proteomes" id="UP000008810"/>
    </source>
</evidence>
<dbReference type="GO" id="GO:0006950">
    <property type="term" value="P:response to stress"/>
    <property type="evidence" value="ECO:0000318"/>
    <property type="project" value="GO_Central"/>
</dbReference>
<keyword evidence="8 23" id="KW-0349">Heme</keyword>
<evidence type="ECO:0000256" key="19">
    <source>
        <dbReference type="PIRSR" id="PIRSR600823-2"/>
    </source>
</evidence>
<feature type="binding site" evidence="20">
    <location>
        <position position="271"/>
    </location>
    <ligand>
        <name>Ca(2+)</name>
        <dbReference type="ChEBI" id="CHEBI:29108"/>
        <label>2</label>
    </ligand>
</feature>
<evidence type="ECO:0000256" key="4">
    <source>
        <dbReference type="ARBA" id="ARBA00006873"/>
    </source>
</evidence>
<keyword evidence="14 22" id="KW-1015">Disulfide bond</keyword>
<dbReference type="GO" id="GO:0046872">
    <property type="term" value="F:metal ion binding"/>
    <property type="evidence" value="ECO:0007669"/>
    <property type="project" value="UniProtKB-UniRule"/>
</dbReference>
<dbReference type="Gene3D" id="1.10.520.10">
    <property type="match status" value="1"/>
</dbReference>
<reference evidence="25" key="2">
    <citation type="submission" date="2017-06" db="EMBL/GenBank/DDBJ databases">
        <title>WGS assembly of Brachypodium distachyon.</title>
        <authorList>
            <consortium name="The International Brachypodium Initiative"/>
            <person name="Lucas S."/>
            <person name="Harmon-Smith M."/>
            <person name="Lail K."/>
            <person name="Tice H."/>
            <person name="Grimwood J."/>
            <person name="Bruce D."/>
            <person name="Barry K."/>
            <person name="Shu S."/>
            <person name="Lindquist E."/>
            <person name="Wang M."/>
            <person name="Pitluck S."/>
            <person name="Vogel J.P."/>
            <person name="Garvin D.F."/>
            <person name="Mockler T.C."/>
            <person name="Schmutz J."/>
            <person name="Rokhsar D."/>
            <person name="Bevan M.W."/>
        </authorList>
    </citation>
    <scope>NUCLEOTIDE SEQUENCE</scope>
    <source>
        <strain evidence="25">Bd21</strain>
    </source>
</reference>
<dbReference type="InterPro" id="IPR000823">
    <property type="entry name" value="Peroxidase_pln"/>
</dbReference>
<feature type="site" description="Transition state stabilizer" evidence="21">
    <location>
        <position position="64"/>
    </location>
</feature>
<feature type="binding site" evidence="20">
    <location>
        <position position="72"/>
    </location>
    <ligand>
        <name>Ca(2+)</name>
        <dbReference type="ChEBI" id="CHEBI:29108"/>
        <label>1</label>
    </ligand>
</feature>
<dbReference type="SUPFAM" id="SSF48113">
    <property type="entry name" value="Heme-dependent peroxidases"/>
    <property type="match status" value="1"/>
</dbReference>
<dbReference type="Proteomes" id="UP000008810">
    <property type="component" value="Chromosome 2"/>
</dbReference>
<comment type="function">
    <text evidence="2">Removal of H(2)O(2), oxidation of toxic reductants, biosynthesis and degradation of lignin, suberization, auxin catabolism, response to environmental stresses such as wounding, pathogen attack and oxidative stress. These functions might be dependent on each isozyme/isoform in each plant tissue.</text>
</comment>
<dbReference type="GO" id="GO:0006979">
    <property type="term" value="P:response to oxidative stress"/>
    <property type="evidence" value="ECO:0007669"/>
    <property type="project" value="UniProtKB-UniRule"/>
</dbReference>
<evidence type="ECO:0000259" key="24">
    <source>
        <dbReference type="PROSITE" id="PS50873"/>
    </source>
</evidence>
<organism evidence="26">
    <name type="scientific">Brachypodium distachyon</name>
    <name type="common">Purple false brome</name>
    <name type="synonym">Trachynia distachya</name>
    <dbReference type="NCBI Taxonomy" id="15368"/>
    <lineage>
        <taxon>Eukaryota</taxon>
        <taxon>Viridiplantae</taxon>
        <taxon>Streptophyta</taxon>
        <taxon>Embryophyta</taxon>
        <taxon>Tracheophyta</taxon>
        <taxon>Spermatophyta</taxon>
        <taxon>Magnoliopsida</taxon>
        <taxon>Liliopsida</taxon>
        <taxon>Poales</taxon>
        <taxon>Poaceae</taxon>
        <taxon>BOP clade</taxon>
        <taxon>Pooideae</taxon>
        <taxon>Stipodae</taxon>
        <taxon>Brachypodieae</taxon>
        <taxon>Brachypodium</taxon>
    </lineage>
</organism>
<feature type="domain" description="Plant heme peroxidase family profile" evidence="24">
    <location>
        <begin position="27"/>
        <end position="343"/>
    </location>
</feature>
<dbReference type="Gramene" id="KQK04040">
    <property type="protein sequence ID" value="KQK04040"/>
    <property type="gene ID" value="BRADI_2g11320v3"/>
</dbReference>
<evidence type="ECO:0000256" key="16">
    <source>
        <dbReference type="ARBA" id="ARBA00023283"/>
    </source>
</evidence>
<evidence type="ECO:0000256" key="2">
    <source>
        <dbReference type="ARBA" id="ARBA00002322"/>
    </source>
</evidence>
<evidence type="ECO:0000256" key="6">
    <source>
        <dbReference type="ARBA" id="ARBA00022525"/>
    </source>
</evidence>
<evidence type="ECO:0000256" key="18">
    <source>
        <dbReference type="PIRSR" id="PIRSR600823-1"/>
    </source>
</evidence>
<dbReference type="GO" id="GO:0020037">
    <property type="term" value="F:heme binding"/>
    <property type="evidence" value="ECO:0007669"/>
    <property type="project" value="UniProtKB-UniRule"/>
</dbReference>
<dbReference type="PANTHER" id="PTHR31235">
    <property type="entry name" value="PEROXIDASE 25-RELATED"/>
    <property type="match status" value="1"/>
</dbReference>
<evidence type="ECO:0000256" key="12">
    <source>
        <dbReference type="ARBA" id="ARBA00023002"/>
    </source>
</evidence>
<comment type="cofactor">
    <cofactor evidence="20 23">
        <name>heme b</name>
        <dbReference type="ChEBI" id="CHEBI:60344"/>
    </cofactor>
    <text evidence="20 23">Binds 1 heme b (iron(II)-protoporphyrin IX) group per subunit.</text>
</comment>
<feature type="binding site" evidence="20">
    <location>
        <position position="76"/>
    </location>
    <ligand>
        <name>Ca(2+)</name>
        <dbReference type="ChEBI" id="CHEBI:29108"/>
        <label>1</label>
    </ligand>
</feature>
<dbReference type="Gene3D" id="1.10.420.10">
    <property type="entry name" value="Peroxidase, domain 2"/>
    <property type="match status" value="1"/>
</dbReference>
<evidence type="ECO:0000256" key="10">
    <source>
        <dbReference type="ARBA" id="ARBA00022729"/>
    </source>
</evidence>
<dbReference type="InterPro" id="IPR010255">
    <property type="entry name" value="Haem_peroxidase_sf"/>
</dbReference>
<dbReference type="HOGENOM" id="CLU_010543_0_1_1"/>
<protein>
    <recommendedName>
        <fullName evidence="5 23">Peroxidase</fullName>
        <ecNumber evidence="5 23">1.11.1.7</ecNumber>
    </recommendedName>
</protein>